<evidence type="ECO:0000313" key="5">
    <source>
        <dbReference type="Proteomes" id="UP000325055"/>
    </source>
</evidence>
<dbReference type="EMBL" id="QRVJ01000001">
    <property type="protein sequence ID" value="RGS40280.1"/>
    <property type="molecule type" value="Genomic_DNA"/>
</dbReference>
<dbReference type="Proteomes" id="UP000283341">
    <property type="component" value="Unassembled WGS sequence"/>
</dbReference>
<evidence type="ECO:0000313" key="4">
    <source>
        <dbReference type="Proteomes" id="UP000283341"/>
    </source>
</evidence>
<evidence type="ECO:0000313" key="1">
    <source>
        <dbReference type="EMBL" id="KAA5409236.1"/>
    </source>
</evidence>
<sequence length="58" mass="7019">MSASFEAFLYFYYKKTTKCDRLNVFIITFATLINNERNREYEQVLSTYSHIHVHDHDP</sequence>
<accession>A0A3D6B0C7</accession>
<dbReference type="EMBL" id="VVYV01000006">
    <property type="protein sequence ID" value="KAA5421948.1"/>
    <property type="molecule type" value="Genomic_DNA"/>
</dbReference>
<reference evidence="5 6" key="2">
    <citation type="journal article" date="2019" name="Nat. Med.">
        <title>A library of human gut bacterial isolates paired with longitudinal multiomics data enables mechanistic microbiome research.</title>
        <authorList>
            <person name="Poyet M."/>
            <person name="Groussin M."/>
            <person name="Gibbons S.M."/>
            <person name="Avila-Pacheco J."/>
            <person name="Jiang X."/>
            <person name="Kearney S.M."/>
            <person name="Perrotta A.R."/>
            <person name="Berdy B."/>
            <person name="Zhao S."/>
            <person name="Lieberman T.D."/>
            <person name="Swanson P.K."/>
            <person name="Smith M."/>
            <person name="Roesemann S."/>
            <person name="Alexander J.E."/>
            <person name="Rich S.A."/>
            <person name="Livny J."/>
            <person name="Vlamakis H."/>
            <person name="Clish C."/>
            <person name="Bullock K."/>
            <person name="Deik A."/>
            <person name="Scott J."/>
            <person name="Pierce K.A."/>
            <person name="Xavier R.J."/>
            <person name="Alm E.J."/>
        </authorList>
    </citation>
    <scope>NUCLEOTIDE SEQUENCE [LARGE SCALE GENOMIC DNA]</scope>
    <source>
        <strain evidence="2 6">BIOML-A6</strain>
        <strain evidence="1 5">BIOML-A7</strain>
    </source>
</reference>
<organism evidence="2 6">
    <name type="scientific">Bacteroides cellulosilyticus</name>
    <dbReference type="NCBI Taxonomy" id="246787"/>
    <lineage>
        <taxon>Bacteria</taxon>
        <taxon>Pseudomonadati</taxon>
        <taxon>Bacteroidota</taxon>
        <taxon>Bacteroidia</taxon>
        <taxon>Bacteroidales</taxon>
        <taxon>Bacteroidaceae</taxon>
        <taxon>Bacteroides</taxon>
    </lineage>
</organism>
<evidence type="ECO:0000313" key="2">
    <source>
        <dbReference type="EMBL" id="KAA5421948.1"/>
    </source>
</evidence>
<protein>
    <submittedName>
        <fullName evidence="2">Signal recognition particle</fullName>
    </submittedName>
</protein>
<dbReference type="Proteomes" id="UP000325055">
    <property type="component" value="Unassembled WGS sequence"/>
</dbReference>
<dbReference type="AlphaFoldDB" id="A0A3D6B0C7"/>
<reference evidence="3 4" key="1">
    <citation type="submission" date="2018-08" db="EMBL/GenBank/DDBJ databases">
        <title>A genome reference for cultivated species of the human gut microbiota.</title>
        <authorList>
            <person name="Zou Y."/>
            <person name="Xue W."/>
            <person name="Luo G."/>
        </authorList>
    </citation>
    <scope>NUCLEOTIDE SEQUENCE [LARGE SCALE GENOMIC DNA]</scope>
    <source>
        <strain evidence="3 4">AF22-3AC</strain>
    </source>
</reference>
<name>A0A3D6B0C7_9BACE</name>
<comment type="caution">
    <text evidence="2">The sequence shown here is derived from an EMBL/GenBank/DDBJ whole genome shotgun (WGS) entry which is preliminary data.</text>
</comment>
<gene>
    <name evidence="3" type="ORF">DWX97_00665</name>
    <name evidence="2" type="ORF">F2Y81_05810</name>
    <name evidence="1" type="ORF">F2Y86_12065</name>
</gene>
<evidence type="ECO:0000313" key="6">
    <source>
        <dbReference type="Proteomes" id="UP000448877"/>
    </source>
</evidence>
<dbReference type="EMBL" id="VVYW01000008">
    <property type="protein sequence ID" value="KAA5409236.1"/>
    <property type="molecule type" value="Genomic_DNA"/>
</dbReference>
<dbReference type="Proteomes" id="UP000448877">
    <property type="component" value="Unassembled WGS sequence"/>
</dbReference>
<evidence type="ECO:0000313" key="3">
    <source>
        <dbReference type="EMBL" id="RGS40280.1"/>
    </source>
</evidence>
<proteinExistence type="predicted"/>